<evidence type="ECO:0000313" key="2">
    <source>
        <dbReference type="EMBL" id="KAH0757464.1"/>
    </source>
</evidence>
<proteinExistence type="predicted"/>
<name>A0ABQ7V1Q8_SOLTU</name>
<dbReference type="Pfam" id="PF03140">
    <property type="entry name" value="DUF247"/>
    <property type="match status" value="1"/>
</dbReference>
<comment type="caution">
    <text evidence="2">The sequence shown here is derived from an EMBL/GenBank/DDBJ whole genome shotgun (WGS) entry which is preliminary data.</text>
</comment>
<keyword evidence="1" id="KW-1133">Transmembrane helix</keyword>
<reference evidence="2 3" key="1">
    <citation type="journal article" date="2021" name="bioRxiv">
        <title>Chromosome-scale and haplotype-resolved genome assembly of a tetraploid potato cultivar.</title>
        <authorList>
            <person name="Sun H."/>
            <person name="Jiao W.-B."/>
            <person name="Krause K."/>
            <person name="Campoy J.A."/>
            <person name="Goel M."/>
            <person name="Folz-Donahue K."/>
            <person name="Kukat C."/>
            <person name="Huettel B."/>
            <person name="Schneeberger K."/>
        </authorList>
    </citation>
    <scope>NUCLEOTIDE SEQUENCE [LARGE SCALE GENOMIC DNA]</scope>
    <source>
        <strain evidence="2">SolTubOtavaFocal</strain>
        <tissue evidence="2">Leaves</tissue>
    </source>
</reference>
<gene>
    <name evidence="2" type="ORF">KY290_020957</name>
</gene>
<dbReference type="EMBL" id="JAIVGD010000015">
    <property type="protein sequence ID" value="KAH0757464.1"/>
    <property type="molecule type" value="Genomic_DNA"/>
</dbReference>
<organism evidence="2 3">
    <name type="scientific">Solanum tuberosum</name>
    <name type="common">Potato</name>
    <dbReference type="NCBI Taxonomy" id="4113"/>
    <lineage>
        <taxon>Eukaryota</taxon>
        <taxon>Viridiplantae</taxon>
        <taxon>Streptophyta</taxon>
        <taxon>Embryophyta</taxon>
        <taxon>Tracheophyta</taxon>
        <taxon>Spermatophyta</taxon>
        <taxon>Magnoliopsida</taxon>
        <taxon>eudicotyledons</taxon>
        <taxon>Gunneridae</taxon>
        <taxon>Pentapetalae</taxon>
        <taxon>asterids</taxon>
        <taxon>lamiids</taxon>
        <taxon>Solanales</taxon>
        <taxon>Solanaceae</taxon>
        <taxon>Solanoideae</taxon>
        <taxon>Solaneae</taxon>
        <taxon>Solanum</taxon>
    </lineage>
</organism>
<evidence type="ECO:0000256" key="1">
    <source>
        <dbReference type="SAM" id="Phobius"/>
    </source>
</evidence>
<dbReference type="Proteomes" id="UP000826656">
    <property type="component" value="Unassembled WGS sequence"/>
</dbReference>
<dbReference type="PANTHER" id="PTHR31549:SF171">
    <property type="entry name" value="GI15025"/>
    <property type="match status" value="1"/>
</dbReference>
<dbReference type="PANTHER" id="PTHR31549">
    <property type="entry name" value="PROTEIN, PUTATIVE (DUF247)-RELATED-RELATED"/>
    <property type="match status" value="1"/>
</dbReference>
<evidence type="ECO:0000313" key="3">
    <source>
        <dbReference type="Proteomes" id="UP000826656"/>
    </source>
</evidence>
<keyword evidence="1" id="KW-0472">Membrane</keyword>
<sequence>MLGWSNDNRSYSLFGCKFFRLRSMISSEETNWLHSIIDISLHEESTQKIHFHIPDTLVESTSEEDYQKYYEHRVVSIGPFHYGRPHVEPMEKFKRKAVRELLLKSLNQDCSDELLASVEQVYKSVEQDLLSAQNFYDMSRRDTISDSEWCQMIFRDACFIIYFITSDKRTWLNNMKKRNRHLVGRDILLLENQLPFQVLIVLACAFKCKEFRTEVPIPHVFIQYISHVFFRYGLQQGDAQHPVHLLQYYRNIWVKILFKDDINDEEEEEEEESDIKEDHPPFSVTELKIVGIRCSCAKSIHSIFFSAKDIHLKPSMLSGTLFLPQLIIDEGTMTFFYNLVAYEYSCSLEYTSFGILSYLSFMSMLINGEEDVKELRARGVIQINLKFGDDQVVNFLRDITAHYEPSRLAFKDVKRQLSTYFKSKNLLPLRVGYAEFKQRYFSGPWSFLVFLAVIFTVSMTVIQTVFTGIQTYKKN</sequence>
<protein>
    <submittedName>
        <fullName evidence="2">Uncharacterized protein</fullName>
    </submittedName>
</protein>
<keyword evidence="3" id="KW-1185">Reference proteome</keyword>
<feature type="transmembrane region" description="Helical" evidence="1">
    <location>
        <begin position="445"/>
        <end position="469"/>
    </location>
</feature>
<keyword evidence="1" id="KW-0812">Transmembrane</keyword>
<accession>A0ABQ7V1Q8</accession>
<dbReference type="InterPro" id="IPR004158">
    <property type="entry name" value="DUF247_pln"/>
</dbReference>